<dbReference type="RefSeq" id="WP_275894703.1">
    <property type="nucleotide sequence ID" value="NZ_JBBMLE010000129.1"/>
</dbReference>
<dbReference type="NCBIfam" id="NF041496">
    <property type="entry name" value="MobQ"/>
    <property type="match status" value="1"/>
</dbReference>
<evidence type="ECO:0000256" key="4">
    <source>
        <dbReference type="SAM" id="MobiDB-lite"/>
    </source>
</evidence>
<evidence type="ECO:0000313" key="7">
    <source>
        <dbReference type="Proteomes" id="UP001498501"/>
    </source>
</evidence>
<evidence type="ECO:0000313" key="6">
    <source>
        <dbReference type="EMBL" id="MEK0254095.1"/>
    </source>
</evidence>
<comment type="caution">
    <text evidence="6">The sequence shown here is derived from an EMBL/GenBank/DDBJ whole genome shotgun (WGS) entry which is preliminary data.</text>
</comment>
<dbReference type="EMBL" id="JBBMLE010000129">
    <property type="protein sequence ID" value="MEK0254095.1"/>
    <property type="molecule type" value="Genomic_DNA"/>
</dbReference>
<keyword evidence="7" id="KW-1185">Reference proteome</keyword>
<keyword evidence="2" id="KW-0184">Conjugation</keyword>
<evidence type="ECO:0000259" key="5">
    <source>
        <dbReference type="Pfam" id="PF03389"/>
    </source>
</evidence>
<protein>
    <submittedName>
        <fullName evidence="6">MobQ family relaxase</fullName>
    </submittedName>
</protein>
<keyword evidence="3" id="KW-0175">Coiled coil</keyword>
<dbReference type="InterPro" id="IPR005053">
    <property type="entry name" value="MobA_MobL"/>
</dbReference>
<feature type="region of interest" description="Disordered" evidence="4">
    <location>
        <begin position="385"/>
        <end position="412"/>
    </location>
</feature>
<dbReference type="Proteomes" id="UP001498501">
    <property type="component" value="Unassembled WGS sequence"/>
</dbReference>
<reference evidence="6 7" key="1">
    <citation type="submission" date="2024-03" db="EMBL/GenBank/DDBJ databases">
        <title>Cross-transmission of Acinetobacter junii carrying blaOXA-58 in a neonatal intensive care unit.</title>
        <authorList>
            <person name="Bour M."/>
            <person name="Potron A."/>
            <person name="Lecointe D."/>
        </authorList>
    </citation>
    <scope>NUCLEOTIDE SEQUENCE [LARGE SCALE GENOMIC DNA]</scope>
    <source>
        <strain evidence="6 7">21A3096 case 1</strain>
    </source>
</reference>
<feature type="coiled-coil region" evidence="3">
    <location>
        <begin position="252"/>
        <end position="305"/>
    </location>
</feature>
<feature type="domain" description="MobA/MobL protein" evidence="5">
    <location>
        <begin position="17"/>
        <end position="224"/>
    </location>
</feature>
<feature type="compositionally biased region" description="Polar residues" evidence="4">
    <location>
        <begin position="546"/>
        <end position="557"/>
    </location>
</feature>
<comment type="similarity">
    <text evidence="1">Belongs to the MobA/MobL family.</text>
</comment>
<sequence>MALYHFSVKAISRADGRSVVACAAYRAGEKLTCEYYGKEQDYTRKTGVELSQIYAPENTKSVLLDRNQLWNSVEKTERKKNALLAREFEIAFPSELNAQQRKKMLDELCQNLVKKHGVIVDAAIHAPHTDGGSDERNYHAHIMFTTRAIDPQTGNFSAKKYRDFSRDSGTKTVCHWRESFADLTNQHLEKAGYDVRVDHRSYKDQKNGLEATKHEGYEVTQLRRMGVETEISVSNDLIKQNNFERTQDPQLLKGLEQEIFASEKIVSTLKNERDEMNVEINKNNLAEAQERVQNFKKTYDAFHNAIDDDASTFEKIKTVREYDFYRKSQQYIADLDFLIENGITPKPKGILGTLRVSQLIKKDDVLNDLSVMIYLSESYSKEKKERKEKIENDRKAQEKSQQEEADRSAKSQQEILDYQNGVQKLAKNAGYANDFFSEKFIFYSFYTNTYDIFSELGAVQKGDKQSYLKLVRERYEKIQDVFTKERSHTDRVRYASCPGKESFQDIYKLIQADKKIAQSVDTAMFDHISKIEEAVKNYENFLYNGEPTSSPKSTLEHTPTYEKKLNHDNPFKP</sequence>
<feature type="compositionally biased region" description="Basic and acidic residues" evidence="4">
    <location>
        <begin position="559"/>
        <end position="573"/>
    </location>
</feature>
<gene>
    <name evidence="6" type="primary">mobQ</name>
    <name evidence="6" type="ORF">WM018_16865</name>
</gene>
<feature type="compositionally biased region" description="Basic and acidic residues" evidence="4">
    <location>
        <begin position="385"/>
        <end position="409"/>
    </location>
</feature>
<accession>A0ABU8ZKG6</accession>
<dbReference type="Pfam" id="PF03389">
    <property type="entry name" value="MobA_MobL"/>
    <property type="match status" value="1"/>
</dbReference>
<evidence type="ECO:0000256" key="2">
    <source>
        <dbReference type="ARBA" id="ARBA00022971"/>
    </source>
</evidence>
<name>A0ABU8ZKG6_ACIJU</name>
<dbReference type="Gene3D" id="3.30.930.30">
    <property type="match status" value="1"/>
</dbReference>
<organism evidence="6 7">
    <name type="scientific">Acinetobacter junii</name>
    <dbReference type="NCBI Taxonomy" id="40215"/>
    <lineage>
        <taxon>Bacteria</taxon>
        <taxon>Pseudomonadati</taxon>
        <taxon>Pseudomonadota</taxon>
        <taxon>Gammaproteobacteria</taxon>
        <taxon>Moraxellales</taxon>
        <taxon>Moraxellaceae</taxon>
        <taxon>Acinetobacter</taxon>
    </lineage>
</organism>
<feature type="region of interest" description="Disordered" evidence="4">
    <location>
        <begin position="546"/>
        <end position="573"/>
    </location>
</feature>
<evidence type="ECO:0000256" key="1">
    <source>
        <dbReference type="ARBA" id="ARBA00010873"/>
    </source>
</evidence>
<proteinExistence type="inferred from homology"/>
<evidence type="ECO:0000256" key="3">
    <source>
        <dbReference type="SAM" id="Coils"/>
    </source>
</evidence>